<dbReference type="PROSITE" id="PS01117">
    <property type="entry name" value="HTH_MARR_1"/>
    <property type="match status" value="1"/>
</dbReference>
<feature type="domain" description="HTH marR-type" evidence="4">
    <location>
        <begin position="5"/>
        <end position="139"/>
    </location>
</feature>
<dbReference type="PANTHER" id="PTHR33164">
    <property type="entry name" value="TRANSCRIPTIONAL REGULATOR, MARR FAMILY"/>
    <property type="match status" value="1"/>
</dbReference>
<dbReference type="PRINTS" id="PR00598">
    <property type="entry name" value="HTHMARR"/>
</dbReference>
<dbReference type="OrthoDB" id="122135at2"/>
<dbReference type="GO" id="GO:0003677">
    <property type="term" value="F:DNA binding"/>
    <property type="evidence" value="ECO:0007669"/>
    <property type="project" value="UniProtKB-KW"/>
</dbReference>
<evidence type="ECO:0000259" key="4">
    <source>
        <dbReference type="PROSITE" id="PS50995"/>
    </source>
</evidence>
<dbReference type="PANTHER" id="PTHR33164:SF99">
    <property type="entry name" value="MARR FAMILY REGULATORY PROTEIN"/>
    <property type="match status" value="1"/>
</dbReference>
<dbReference type="Proteomes" id="UP000183180">
    <property type="component" value="Unassembled WGS sequence"/>
</dbReference>
<evidence type="ECO:0000313" key="5">
    <source>
        <dbReference type="EMBL" id="SDU21927.1"/>
    </source>
</evidence>
<dbReference type="InterPro" id="IPR036390">
    <property type="entry name" value="WH_DNA-bd_sf"/>
</dbReference>
<accession>A0A1H2GQP5</accession>
<dbReference type="EMBL" id="FNLM01000034">
    <property type="protein sequence ID" value="SDU21927.1"/>
    <property type="molecule type" value="Genomic_DNA"/>
</dbReference>
<dbReference type="InterPro" id="IPR039422">
    <property type="entry name" value="MarR/SlyA-like"/>
</dbReference>
<sequence length="145" mass="16121">MPDELPALGVLMFVAHRSIERRVMARLADAGADDITLAQSRVVQRLAPEPMRLTDLAEQAGVTKQTAGGIVDQLEAAGYLMRVPDPSDRRARLVTLSDRGVELCEIAAQEVEAVEREWRDHLGADDYAALEKSLIRLREITDPYR</sequence>
<dbReference type="STRING" id="158898.SAMN04488548_13458"/>
<gene>
    <name evidence="5" type="ORF">SAMN04488548_13458</name>
</gene>
<proteinExistence type="predicted"/>
<dbReference type="PROSITE" id="PS50995">
    <property type="entry name" value="HTH_MARR_2"/>
    <property type="match status" value="1"/>
</dbReference>
<dbReference type="GO" id="GO:0006950">
    <property type="term" value="P:response to stress"/>
    <property type="evidence" value="ECO:0007669"/>
    <property type="project" value="TreeGrafter"/>
</dbReference>
<dbReference type="AlphaFoldDB" id="A0A1H2GQP5"/>
<dbReference type="InterPro" id="IPR023187">
    <property type="entry name" value="Tscrpt_reg_MarR-type_CS"/>
</dbReference>
<dbReference type="SUPFAM" id="SSF46785">
    <property type="entry name" value="Winged helix' DNA-binding domain"/>
    <property type="match status" value="1"/>
</dbReference>
<evidence type="ECO:0000256" key="3">
    <source>
        <dbReference type="ARBA" id="ARBA00023163"/>
    </source>
</evidence>
<evidence type="ECO:0000313" key="6">
    <source>
        <dbReference type="Proteomes" id="UP000183180"/>
    </source>
</evidence>
<dbReference type="SMART" id="SM00347">
    <property type="entry name" value="HTH_MARR"/>
    <property type="match status" value="1"/>
</dbReference>
<keyword evidence="3" id="KW-0804">Transcription</keyword>
<protein>
    <submittedName>
        <fullName evidence="5">DNA-binding transcriptional regulator, MarR family</fullName>
    </submittedName>
</protein>
<name>A0A1H2GQP5_9ACTN</name>
<dbReference type="Gene3D" id="1.10.10.10">
    <property type="entry name" value="Winged helix-like DNA-binding domain superfamily/Winged helix DNA-binding domain"/>
    <property type="match status" value="1"/>
</dbReference>
<dbReference type="InterPro" id="IPR036388">
    <property type="entry name" value="WH-like_DNA-bd_sf"/>
</dbReference>
<organism evidence="5 6">
    <name type="scientific">Gordonia westfalica</name>
    <dbReference type="NCBI Taxonomy" id="158898"/>
    <lineage>
        <taxon>Bacteria</taxon>
        <taxon>Bacillati</taxon>
        <taxon>Actinomycetota</taxon>
        <taxon>Actinomycetes</taxon>
        <taxon>Mycobacteriales</taxon>
        <taxon>Gordoniaceae</taxon>
        <taxon>Gordonia</taxon>
    </lineage>
</organism>
<evidence type="ECO:0000256" key="1">
    <source>
        <dbReference type="ARBA" id="ARBA00023015"/>
    </source>
</evidence>
<keyword evidence="2 5" id="KW-0238">DNA-binding</keyword>
<dbReference type="InterPro" id="IPR000835">
    <property type="entry name" value="HTH_MarR-typ"/>
</dbReference>
<evidence type="ECO:0000256" key="2">
    <source>
        <dbReference type="ARBA" id="ARBA00023125"/>
    </source>
</evidence>
<dbReference type="Pfam" id="PF01047">
    <property type="entry name" value="MarR"/>
    <property type="match status" value="1"/>
</dbReference>
<reference evidence="5 6" key="1">
    <citation type="submission" date="2016-10" db="EMBL/GenBank/DDBJ databases">
        <authorList>
            <person name="de Groot N.N."/>
        </authorList>
    </citation>
    <scope>NUCLEOTIDE SEQUENCE [LARGE SCALE GENOMIC DNA]</scope>
    <source>
        <strain evidence="5 6">DSM 44215</strain>
    </source>
</reference>
<dbReference type="RefSeq" id="WP_074848569.1">
    <property type="nucleotide sequence ID" value="NZ_FNLM01000034.1"/>
</dbReference>
<keyword evidence="1" id="KW-0805">Transcription regulation</keyword>
<dbReference type="GO" id="GO:0003700">
    <property type="term" value="F:DNA-binding transcription factor activity"/>
    <property type="evidence" value="ECO:0007669"/>
    <property type="project" value="InterPro"/>
</dbReference>